<dbReference type="PROSITE" id="PS50192">
    <property type="entry name" value="T_SNARE"/>
    <property type="match status" value="1"/>
</dbReference>
<dbReference type="GO" id="GO:0012505">
    <property type="term" value="C:endomembrane system"/>
    <property type="evidence" value="ECO:0007669"/>
    <property type="project" value="TreeGrafter"/>
</dbReference>
<comment type="subcellular location">
    <subcellularLocation>
        <location evidence="1">Membrane</location>
        <topology evidence="1">Single-pass type IV membrane protein</topology>
    </subcellularLocation>
</comment>
<comment type="caution">
    <text evidence="10">The sequence shown here is derived from an EMBL/GenBank/DDBJ whole genome shotgun (WGS) entry which is preliminary data.</text>
</comment>
<dbReference type="InterPro" id="IPR000727">
    <property type="entry name" value="T_SNARE_dom"/>
</dbReference>
<evidence type="ECO:0000313" key="10">
    <source>
        <dbReference type="EMBL" id="KUF79748.1"/>
    </source>
</evidence>
<evidence type="ECO:0000259" key="9">
    <source>
        <dbReference type="PROSITE" id="PS50192"/>
    </source>
</evidence>
<feature type="domain" description="T-SNARE coiled-coil homology" evidence="9">
    <location>
        <begin position="232"/>
        <end position="290"/>
    </location>
</feature>
<dbReference type="PANTHER" id="PTHR19957">
    <property type="entry name" value="SYNTAXIN"/>
    <property type="match status" value="1"/>
</dbReference>
<dbReference type="GO" id="GO:0031201">
    <property type="term" value="C:SNARE complex"/>
    <property type="evidence" value="ECO:0007669"/>
    <property type="project" value="TreeGrafter"/>
</dbReference>
<feature type="coiled-coil region" evidence="7">
    <location>
        <begin position="111"/>
        <end position="173"/>
    </location>
</feature>
<dbReference type="Pfam" id="PF05739">
    <property type="entry name" value="SNARE"/>
    <property type="match status" value="1"/>
</dbReference>
<gene>
    <name evidence="10" type="ORF">AM587_10003212</name>
</gene>
<dbReference type="Proteomes" id="UP000052943">
    <property type="component" value="Unassembled WGS sequence"/>
</dbReference>
<dbReference type="PANTHER" id="PTHR19957:SF307">
    <property type="entry name" value="PROTEIN SSO1-RELATED"/>
    <property type="match status" value="1"/>
</dbReference>
<dbReference type="GO" id="GO:0006906">
    <property type="term" value="P:vesicle fusion"/>
    <property type="evidence" value="ECO:0007669"/>
    <property type="project" value="TreeGrafter"/>
</dbReference>
<protein>
    <submittedName>
        <fullName evidence="10">Syntaxin-2</fullName>
    </submittedName>
</protein>
<dbReference type="SUPFAM" id="SSF47661">
    <property type="entry name" value="t-snare proteins"/>
    <property type="match status" value="1"/>
</dbReference>
<dbReference type="Gene3D" id="1.20.58.70">
    <property type="match status" value="1"/>
</dbReference>
<proteinExistence type="inferred from homology"/>
<keyword evidence="4 8" id="KW-0812">Transmembrane</keyword>
<evidence type="ECO:0000256" key="5">
    <source>
        <dbReference type="ARBA" id="ARBA00022989"/>
    </source>
</evidence>
<dbReference type="AlphaFoldDB" id="A0A0W8C6R1"/>
<dbReference type="STRING" id="4790.A0A0W8C6R1"/>
<dbReference type="OrthoDB" id="10255013at2759"/>
<sequence>MLDRLAEIKGKAPPSDQVAIDVEVRVPRGVVRPKFMEVFFKDVEEMQMDLANIRFGCWLCFFGVLITLTMLLVVHCCSLASQQITELNSKAILATSNTEEQAISTELGFVIETTNKLAAHAKGLLERLKKESAERKKDKNTPLSEVRIRDNMCATLTKKFMDAMKEYQKAQQKYKSDMKNKVKRQVQIVKPDASEAEIDAVMRSGDPGSIYKSAILQGGAAESITDVFLHCQDKYQDVLKLEQSVAELHQMFLDLALLVEQQGELLDQIDYQVRTAANYVEQGNKEVQKAIKHQKSYRKKMCCLLGIGVSILVAIVVIAMVLKKAS</sequence>
<dbReference type="PROSITE" id="PS00914">
    <property type="entry name" value="SYNTAXIN"/>
    <property type="match status" value="1"/>
</dbReference>
<comment type="similarity">
    <text evidence="2">Belongs to the syntaxin family.</text>
</comment>
<dbReference type="GO" id="GO:0005484">
    <property type="term" value="F:SNAP receptor activity"/>
    <property type="evidence" value="ECO:0007669"/>
    <property type="project" value="InterPro"/>
</dbReference>
<evidence type="ECO:0000256" key="4">
    <source>
        <dbReference type="ARBA" id="ARBA00022692"/>
    </source>
</evidence>
<dbReference type="FunFam" id="1.20.5.110:FF:000008">
    <property type="entry name" value="Syntaxin 132"/>
    <property type="match status" value="1"/>
</dbReference>
<accession>A0A0W8C6R1</accession>
<evidence type="ECO:0000256" key="2">
    <source>
        <dbReference type="ARBA" id="ARBA00009063"/>
    </source>
</evidence>
<dbReference type="Gene3D" id="1.20.5.110">
    <property type="match status" value="1"/>
</dbReference>
<dbReference type="Pfam" id="PF00804">
    <property type="entry name" value="Syntaxin"/>
    <property type="match status" value="1"/>
</dbReference>
<keyword evidence="7" id="KW-0175">Coiled coil</keyword>
<evidence type="ECO:0000256" key="3">
    <source>
        <dbReference type="ARBA" id="ARBA00022448"/>
    </source>
</evidence>
<evidence type="ECO:0000313" key="11">
    <source>
        <dbReference type="Proteomes" id="UP000052943"/>
    </source>
</evidence>
<evidence type="ECO:0000256" key="1">
    <source>
        <dbReference type="ARBA" id="ARBA00004211"/>
    </source>
</evidence>
<reference evidence="10 11" key="1">
    <citation type="submission" date="2015-11" db="EMBL/GenBank/DDBJ databases">
        <title>Genomes and virulence difference between two physiological races of Phytophthora nicotianae.</title>
        <authorList>
            <person name="Liu H."/>
            <person name="Ma X."/>
            <person name="Yu H."/>
            <person name="Fang D."/>
            <person name="Li Y."/>
            <person name="Wang X."/>
            <person name="Wang W."/>
            <person name="Dong Y."/>
            <person name="Xiao B."/>
        </authorList>
    </citation>
    <scope>NUCLEOTIDE SEQUENCE [LARGE SCALE GENOMIC DNA]</scope>
    <source>
        <strain evidence="11">race 0</strain>
    </source>
</reference>
<dbReference type="EMBL" id="LNFO01004718">
    <property type="protein sequence ID" value="KUF79748.1"/>
    <property type="molecule type" value="Genomic_DNA"/>
</dbReference>
<feature type="transmembrane region" description="Helical" evidence="8">
    <location>
        <begin position="53"/>
        <end position="74"/>
    </location>
</feature>
<dbReference type="InterPro" id="IPR045242">
    <property type="entry name" value="Syntaxin"/>
</dbReference>
<keyword evidence="5 8" id="KW-1133">Transmembrane helix</keyword>
<evidence type="ECO:0000256" key="6">
    <source>
        <dbReference type="ARBA" id="ARBA00023136"/>
    </source>
</evidence>
<organism evidence="10 11">
    <name type="scientific">Phytophthora nicotianae</name>
    <name type="common">Potato buckeye rot agent</name>
    <name type="synonym">Phytophthora parasitica</name>
    <dbReference type="NCBI Taxonomy" id="4792"/>
    <lineage>
        <taxon>Eukaryota</taxon>
        <taxon>Sar</taxon>
        <taxon>Stramenopiles</taxon>
        <taxon>Oomycota</taxon>
        <taxon>Peronosporomycetes</taxon>
        <taxon>Peronosporales</taxon>
        <taxon>Peronosporaceae</taxon>
        <taxon>Phytophthora</taxon>
    </lineage>
</organism>
<name>A0A0W8C6R1_PHYNI</name>
<feature type="transmembrane region" description="Helical" evidence="8">
    <location>
        <begin position="302"/>
        <end position="322"/>
    </location>
</feature>
<dbReference type="GO" id="GO:0006886">
    <property type="term" value="P:intracellular protein transport"/>
    <property type="evidence" value="ECO:0007669"/>
    <property type="project" value="InterPro"/>
</dbReference>
<dbReference type="GO" id="GO:0000149">
    <property type="term" value="F:SNARE binding"/>
    <property type="evidence" value="ECO:0007669"/>
    <property type="project" value="TreeGrafter"/>
</dbReference>
<dbReference type="InterPro" id="IPR010989">
    <property type="entry name" value="SNARE"/>
</dbReference>
<dbReference type="GO" id="GO:0048278">
    <property type="term" value="P:vesicle docking"/>
    <property type="evidence" value="ECO:0007669"/>
    <property type="project" value="TreeGrafter"/>
</dbReference>
<dbReference type="GO" id="GO:0005886">
    <property type="term" value="C:plasma membrane"/>
    <property type="evidence" value="ECO:0007669"/>
    <property type="project" value="TreeGrafter"/>
</dbReference>
<dbReference type="InterPro" id="IPR006011">
    <property type="entry name" value="Syntaxin_N"/>
</dbReference>
<dbReference type="InterPro" id="IPR006012">
    <property type="entry name" value="Syntaxin/epimorphin_CS"/>
</dbReference>
<dbReference type="GO" id="GO:0006887">
    <property type="term" value="P:exocytosis"/>
    <property type="evidence" value="ECO:0007669"/>
    <property type="project" value="TreeGrafter"/>
</dbReference>
<keyword evidence="6 8" id="KW-0472">Membrane</keyword>
<dbReference type="SMART" id="SM00397">
    <property type="entry name" value="t_SNARE"/>
    <property type="match status" value="1"/>
</dbReference>
<dbReference type="CDD" id="cd15848">
    <property type="entry name" value="SNARE_syntaxin1-like"/>
    <property type="match status" value="1"/>
</dbReference>
<evidence type="ECO:0000256" key="7">
    <source>
        <dbReference type="SAM" id="Coils"/>
    </source>
</evidence>
<keyword evidence="3" id="KW-0813">Transport</keyword>
<evidence type="ECO:0000256" key="8">
    <source>
        <dbReference type="SAM" id="Phobius"/>
    </source>
</evidence>